<reference evidence="4" key="1">
    <citation type="submission" date="2023-09" db="UniProtKB">
        <authorList>
            <consortium name="Ensembl"/>
        </authorList>
    </citation>
    <scope>IDENTIFICATION</scope>
</reference>
<dbReference type="InterPro" id="IPR026619">
    <property type="entry name" value="CEP95"/>
</dbReference>
<feature type="compositionally biased region" description="Basic and acidic residues" evidence="2">
    <location>
        <begin position="370"/>
        <end position="388"/>
    </location>
</feature>
<evidence type="ECO:0000256" key="2">
    <source>
        <dbReference type="SAM" id="MobiDB-lite"/>
    </source>
</evidence>
<feature type="region of interest" description="Disordered" evidence="2">
    <location>
        <begin position="662"/>
        <end position="683"/>
    </location>
</feature>
<evidence type="ECO:0000313" key="6">
    <source>
        <dbReference type="RefSeq" id="XP_008294771.1"/>
    </source>
</evidence>
<keyword evidence="1" id="KW-0175">Coiled coil</keyword>
<dbReference type="STRING" id="144197.ENSSPAP00000030739"/>
<dbReference type="Ensembl" id="ENSSPAT00000031235.1">
    <property type="protein sequence ID" value="ENSSPAP00000030739.1"/>
    <property type="gene ID" value="ENSSPAG00000023064.1"/>
</dbReference>
<feature type="compositionally biased region" description="Basic residues" evidence="2">
    <location>
        <begin position="598"/>
        <end position="618"/>
    </location>
</feature>
<feature type="coiled-coil region" evidence="1">
    <location>
        <begin position="705"/>
        <end position="735"/>
    </location>
</feature>
<evidence type="ECO:0000313" key="5">
    <source>
        <dbReference type="Proteomes" id="UP000694891"/>
    </source>
</evidence>
<accession>A0A3B5BHY7</accession>
<protein>
    <submittedName>
        <fullName evidence="4">Centrosomal protein 95</fullName>
    </submittedName>
    <submittedName>
        <fullName evidence="6">Centrosomal protein of 95 kDa</fullName>
    </submittedName>
</protein>
<dbReference type="InterPro" id="IPR044039">
    <property type="entry name" value="DUF5745"/>
</dbReference>
<dbReference type="PANTHER" id="PTHR22545:SF0">
    <property type="entry name" value="CENTROSOMAL PROTEIN OF 95 KDA"/>
    <property type="match status" value="1"/>
</dbReference>
<dbReference type="PANTHER" id="PTHR22545">
    <property type="entry name" value="CENTROSOMAL PROTEIN OF 95 KDA"/>
    <property type="match status" value="1"/>
</dbReference>
<feature type="compositionally biased region" description="Low complexity" evidence="2">
    <location>
        <begin position="272"/>
        <end position="304"/>
    </location>
</feature>
<dbReference type="Proteomes" id="UP000694891">
    <property type="component" value="Unplaced"/>
</dbReference>
<feature type="compositionally biased region" description="Polar residues" evidence="2">
    <location>
        <begin position="206"/>
        <end position="218"/>
    </location>
</feature>
<dbReference type="Pfam" id="PF19016">
    <property type="entry name" value="DUF5745"/>
    <property type="match status" value="1"/>
</dbReference>
<dbReference type="OrthoDB" id="545730at2759"/>
<reference evidence="6" key="2">
    <citation type="submission" date="2025-04" db="UniProtKB">
        <authorList>
            <consortium name="RefSeq"/>
        </authorList>
    </citation>
    <scope>IDENTIFICATION</scope>
</reference>
<feature type="region of interest" description="Disordered" evidence="2">
    <location>
        <begin position="200"/>
        <end position="415"/>
    </location>
</feature>
<feature type="region of interest" description="Disordered" evidence="2">
    <location>
        <begin position="440"/>
        <end position="497"/>
    </location>
</feature>
<feature type="domain" description="DUF5745" evidence="3">
    <location>
        <begin position="51"/>
        <end position="109"/>
    </location>
</feature>
<sequence>MGTQEGERDWVDVANDLLSKCHIKLRLRIITDCNADVFIALYENILGEKVPDYIAAPCSQEDEVHNVQSVIDSLSLDYLQISLSHITGENVVRGDEESIKNLLEIFDGLLEYLNEEINEESQNGEELNDSLNEDENKEPASCDATEQEEAKLEGASLSSSVESAVQSSKQSLHSWNAEELGSASELIGLGVSARTFVDKQEGPTVLPQTSDAVTTSGPVDSKEAPQTEPMHSAIALQPPNQSDTPHSPDISPHSPSPPPTAAGPSLVHAGEEATAVTTETSKVAETIVTNGLQSPALSQSPAASEKSLSSQQRARTEVEGETLEPTNGGPRRVLFRTQPDVLFLTLQEAMTPTTPSPPDTEEEEQDEEDLRFARRLQDRRIGHRDRTGLRNKTAQEDFEEPLSYRRQRNKQAEEELQHISENLSHRLEELDQMLKRVLGESGESSEVREEDKQSHHSDSIMECRRTPRQHTVSGTSDPESTHRTRSLSPSPPRVRPSLQGQLEEAMAEALSLDDGRQTNVAAFDHPRRGELHHRASQRKHNKHLVNKAYEEELKRYEDKERTELDKARLKAQEAEREYREAILGDVSQTPRASPAKTKAQHRSQRNRQTKSAQRRLAPRKAPPMKIRENELLPLVREELPHLHISPHALDRMWEQQMHQVDRLHAVSSSHSQRRSKLSSQVEEAQRKHDLLVELVRKDQDHSRRLRDFKDRIQQQKSTQNRLKEQRQQIARAKKYHNDYHVQHRARLMRARTKEERMFRQLFEEGLELQKVRLREQRAYAREQRMEHQRRHQDQIKSMENYYKDQFSLLAEKLAQERQEIQVRKKAQEKALLKMKRELRSRMEREIGELQKIIIQNDEDDYFQDLEVQRLRNRVQMASFQYNTSYLH</sequence>
<feature type="compositionally biased region" description="Basic and acidic residues" evidence="2">
    <location>
        <begin position="445"/>
        <end position="465"/>
    </location>
</feature>
<feature type="coiled-coil region" evidence="1">
    <location>
        <begin position="810"/>
        <end position="837"/>
    </location>
</feature>
<keyword evidence="5" id="KW-1185">Reference proteome</keyword>
<feature type="compositionally biased region" description="Low complexity" evidence="2">
    <location>
        <begin position="153"/>
        <end position="162"/>
    </location>
</feature>
<dbReference type="GO" id="GO:0005813">
    <property type="term" value="C:centrosome"/>
    <property type="evidence" value="ECO:0007669"/>
    <property type="project" value="InterPro"/>
</dbReference>
<feature type="region of interest" description="Disordered" evidence="2">
    <location>
        <begin position="581"/>
        <end position="626"/>
    </location>
</feature>
<name>A0A3B5BHY7_9TELE</name>
<feature type="compositionally biased region" description="Acidic residues" evidence="2">
    <location>
        <begin position="119"/>
        <end position="136"/>
    </location>
</feature>
<dbReference type="GO" id="GO:0000922">
    <property type="term" value="C:spindle pole"/>
    <property type="evidence" value="ECO:0007669"/>
    <property type="project" value="InterPro"/>
</dbReference>
<feature type="compositionally biased region" description="Acidic residues" evidence="2">
    <location>
        <begin position="359"/>
        <end position="369"/>
    </location>
</feature>
<feature type="compositionally biased region" description="Low complexity" evidence="2">
    <location>
        <begin position="242"/>
        <end position="253"/>
    </location>
</feature>
<evidence type="ECO:0000256" key="1">
    <source>
        <dbReference type="SAM" id="Coils"/>
    </source>
</evidence>
<feature type="compositionally biased region" description="Polar residues" evidence="2">
    <location>
        <begin position="469"/>
        <end position="478"/>
    </location>
</feature>
<organism evidence="4">
    <name type="scientific">Stegastes partitus</name>
    <name type="common">bicolor damselfish</name>
    <dbReference type="NCBI Taxonomy" id="144197"/>
    <lineage>
        <taxon>Eukaryota</taxon>
        <taxon>Metazoa</taxon>
        <taxon>Chordata</taxon>
        <taxon>Craniata</taxon>
        <taxon>Vertebrata</taxon>
        <taxon>Euteleostomi</taxon>
        <taxon>Actinopterygii</taxon>
        <taxon>Neopterygii</taxon>
        <taxon>Teleostei</taxon>
        <taxon>Neoteleostei</taxon>
        <taxon>Acanthomorphata</taxon>
        <taxon>Ovalentaria</taxon>
        <taxon>Pomacentridae</taxon>
        <taxon>Stegastes</taxon>
    </lineage>
</organism>
<dbReference type="RefSeq" id="XP_008294771.1">
    <property type="nucleotide sequence ID" value="XM_008296549.1"/>
</dbReference>
<gene>
    <name evidence="6" type="primary">cep95</name>
</gene>
<feature type="region of interest" description="Disordered" evidence="2">
    <location>
        <begin position="119"/>
        <end position="162"/>
    </location>
</feature>
<evidence type="ECO:0000259" key="3">
    <source>
        <dbReference type="Pfam" id="PF19016"/>
    </source>
</evidence>
<dbReference type="GeneTree" id="ENSGT00390000005412"/>
<evidence type="ECO:0000313" key="4">
    <source>
        <dbReference type="Ensembl" id="ENSSPAP00000030739.1"/>
    </source>
</evidence>
<dbReference type="AlphaFoldDB" id="A0A3B5BHY7"/>
<dbReference type="GeneID" id="103368242"/>
<proteinExistence type="predicted"/>